<dbReference type="InterPro" id="IPR001171">
    <property type="entry name" value="ERG24_DHCR-like"/>
</dbReference>
<dbReference type="GO" id="GO:0006695">
    <property type="term" value="P:cholesterol biosynthetic process"/>
    <property type="evidence" value="ECO:0000318"/>
    <property type="project" value="GO_Central"/>
</dbReference>
<dbReference type="EC" id="1.3.1.21" evidence="18"/>
<name>A7SCZ5_NEMVE</name>
<evidence type="ECO:0000313" key="25">
    <source>
        <dbReference type="Proteomes" id="UP000001593"/>
    </source>
</evidence>
<keyword evidence="16" id="KW-1207">Sterol metabolism</keyword>
<keyword evidence="6 23" id="KW-0812">Transmembrane</keyword>
<evidence type="ECO:0000256" key="12">
    <source>
        <dbReference type="ARBA" id="ARBA00023002"/>
    </source>
</evidence>
<comment type="pathway">
    <text evidence="2">Steroid biosynthesis; cholesterol biosynthesis.</text>
</comment>
<dbReference type="PROSITE" id="PS01018">
    <property type="entry name" value="STEROL_REDUCT_2"/>
    <property type="match status" value="1"/>
</dbReference>
<keyword evidence="10" id="KW-0752">Steroid biosynthesis</keyword>
<keyword evidence="17" id="KW-0753">Steroid metabolism</keyword>
<keyword evidence="5" id="KW-0153">Cholesterol metabolism</keyword>
<evidence type="ECO:0000256" key="5">
    <source>
        <dbReference type="ARBA" id="ARBA00022548"/>
    </source>
</evidence>
<keyword evidence="8" id="KW-0256">Endoplasmic reticulum</keyword>
<evidence type="ECO:0000256" key="21">
    <source>
        <dbReference type="ARBA" id="ARBA00047795"/>
    </source>
</evidence>
<evidence type="ECO:0000256" key="10">
    <source>
        <dbReference type="ARBA" id="ARBA00022955"/>
    </source>
</evidence>
<dbReference type="PhylomeDB" id="A7SCZ5"/>
<dbReference type="EMBL" id="DS469626">
    <property type="protein sequence ID" value="EDO38405.1"/>
    <property type="molecule type" value="Genomic_DNA"/>
</dbReference>
<dbReference type="Proteomes" id="UP000001593">
    <property type="component" value="Unassembled WGS sequence"/>
</dbReference>
<sequence length="398" mass="45818">MGEVLISHIQEGTLLSYVWGNIPEVTLSGVGLFLTWLTLQLVLYLALPGRIATGNPTPAGNILSYKCNGLNAWIFTHALFIALAYFDLMKMTVIYNYWGSLLVLANILGILLTAFVYVKAHYFPTHKEDRCFSGSFFYDFYMGIEANPRIGNLDFKLFFNGRPGIVAWTLINLSMAARQYEQLGYVTNSMLLVNILQGMYVVDFFAHEAWYLRTIDIAHDHFGFYLAWGDCVWLPFMYTLQAVYLVYHPVRLSWIASFVILALGISGYLIFRLVNSQKDYFRCQMKRTGSCEIWGEPAKYVTAEYTTSDGEVKTSWLLSSGWWGLSRHFNYVGDLMGCLAYCAACGTGHVLPYFYLIYMTVLLVHRSYRDDVRCREKYGKYWAEYTKLVPYRIVPYLF</sequence>
<keyword evidence="25" id="KW-1185">Reference proteome</keyword>
<keyword evidence="7" id="KW-0152">Cholesterol biosynthesis</keyword>
<dbReference type="PANTHER" id="PTHR21257:SF38">
    <property type="entry name" value="7-DEHYDROCHOLESTEROL REDUCTASE"/>
    <property type="match status" value="1"/>
</dbReference>
<evidence type="ECO:0000256" key="13">
    <source>
        <dbReference type="ARBA" id="ARBA00023011"/>
    </source>
</evidence>
<evidence type="ECO:0000256" key="22">
    <source>
        <dbReference type="ARBA" id="ARBA00047826"/>
    </source>
</evidence>
<keyword evidence="15 23" id="KW-0472">Membrane</keyword>
<protein>
    <recommendedName>
        <fullName evidence="19">7-dehydrocholesterol reductase</fullName>
        <ecNumber evidence="18">1.3.1.21</ecNumber>
    </recommendedName>
    <alternativeName>
        <fullName evidence="20">Sterol Delta(7)-reductase</fullName>
    </alternativeName>
</protein>
<dbReference type="PANTHER" id="PTHR21257">
    <property type="entry name" value="DELTA(14)-STEROL REDUCTASE"/>
    <property type="match status" value="1"/>
</dbReference>
<dbReference type="UniPathway" id="UPA00063"/>
<comment type="subcellular location">
    <subcellularLocation>
        <location evidence="1">Endoplasmic reticulum membrane</location>
        <topology evidence="1">Multi-pass membrane protein</topology>
    </subcellularLocation>
</comment>
<evidence type="ECO:0000256" key="18">
    <source>
        <dbReference type="ARBA" id="ARBA00038851"/>
    </source>
</evidence>
<evidence type="ECO:0000256" key="9">
    <source>
        <dbReference type="ARBA" id="ARBA00022857"/>
    </source>
</evidence>
<dbReference type="eggNOG" id="KOG1435">
    <property type="taxonomic scope" value="Eukaryota"/>
</dbReference>
<keyword evidence="14" id="KW-0443">Lipid metabolism</keyword>
<feature type="transmembrane region" description="Helical" evidence="23">
    <location>
        <begin position="222"/>
        <end position="247"/>
    </location>
</feature>
<dbReference type="GO" id="GO:0005789">
    <property type="term" value="C:endoplasmic reticulum membrane"/>
    <property type="evidence" value="ECO:0000318"/>
    <property type="project" value="GO_Central"/>
</dbReference>
<keyword evidence="9" id="KW-0521">NADP</keyword>
<reference evidence="24 25" key="1">
    <citation type="journal article" date="2007" name="Science">
        <title>Sea anemone genome reveals ancestral eumetazoan gene repertoire and genomic organization.</title>
        <authorList>
            <person name="Putnam N.H."/>
            <person name="Srivastava M."/>
            <person name="Hellsten U."/>
            <person name="Dirks B."/>
            <person name="Chapman J."/>
            <person name="Salamov A."/>
            <person name="Terry A."/>
            <person name="Shapiro H."/>
            <person name="Lindquist E."/>
            <person name="Kapitonov V.V."/>
            <person name="Jurka J."/>
            <person name="Genikhovich G."/>
            <person name="Grigoriev I.V."/>
            <person name="Lucas S.M."/>
            <person name="Steele R.E."/>
            <person name="Finnerty J.R."/>
            <person name="Technau U."/>
            <person name="Martindale M.Q."/>
            <person name="Rokhsar D.S."/>
        </authorList>
    </citation>
    <scope>NUCLEOTIDE SEQUENCE [LARGE SCALE GENOMIC DNA]</scope>
    <source>
        <strain evidence="25">CH2 X CH6</strain>
    </source>
</reference>
<evidence type="ECO:0000256" key="2">
    <source>
        <dbReference type="ARBA" id="ARBA00004770"/>
    </source>
</evidence>
<dbReference type="KEGG" id="nve:5509996"/>
<evidence type="ECO:0000256" key="19">
    <source>
        <dbReference type="ARBA" id="ARBA00039984"/>
    </source>
</evidence>
<dbReference type="InterPro" id="IPR018083">
    <property type="entry name" value="Sterol_reductase_CS"/>
</dbReference>
<keyword evidence="13" id="KW-0756">Sterol biosynthesis</keyword>
<evidence type="ECO:0000256" key="3">
    <source>
        <dbReference type="ARBA" id="ARBA00005402"/>
    </source>
</evidence>
<dbReference type="Pfam" id="PF01222">
    <property type="entry name" value="ERG4_ERG24"/>
    <property type="match status" value="1"/>
</dbReference>
<dbReference type="HOGENOM" id="CLU_015631_0_0_1"/>
<dbReference type="STRING" id="45351.A7SCZ5"/>
<evidence type="ECO:0000256" key="4">
    <source>
        <dbReference type="ARBA" id="ARBA00022516"/>
    </source>
</evidence>
<keyword evidence="4" id="KW-0444">Lipid biosynthesis</keyword>
<dbReference type="FunFam" id="1.20.120.1630:FF:000004">
    <property type="entry name" value="7-dehydrocholesterol reductase"/>
    <property type="match status" value="1"/>
</dbReference>
<evidence type="ECO:0000313" key="24">
    <source>
        <dbReference type="EMBL" id="EDO38405.1"/>
    </source>
</evidence>
<dbReference type="InParanoid" id="A7SCZ5"/>
<dbReference type="OMA" id="WGKPAEC"/>
<evidence type="ECO:0000256" key="6">
    <source>
        <dbReference type="ARBA" id="ARBA00022692"/>
    </source>
</evidence>
<evidence type="ECO:0000256" key="1">
    <source>
        <dbReference type="ARBA" id="ARBA00004477"/>
    </source>
</evidence>
<organism evidence="24 25">
    <name type="scientific">Nematostella vectensis</name>
    <name type="common">Starlet sea anemone</name>
    <dbReference type="NCBI Taxonomy" id="45351"/>
    <lineage>
        <taxon>Eukaryota</taxon>
        <taxon>Metazoa</taxon>
        <taxon>Cnidaria</taxon>
        <taxon>Anthozoa</taxon>
        <taxon>Hexacorallia</taxon>
        <taxon>Actiniaria</taxon>
        <taxon>Edwardsiidae</taxon>
        <taxon>Nematostella</taxon>
    </lineage>
</organism>
<dbReference type="Gene3D" id="1.20.120.1630">
    <property type="match status" value="1"/>
</dbReference>
<dbReference type="AlphaFoldDB" id="A7SCZ5"/>
<evidence type="ECO:0000256" key="14">
    <source>
        <dbReference type="ARBA" id="ARBA00023098"/>
    </source>
</evidence>
<evidence type="ECO:0000256" key="15">
    <source>
        <dbReference type="ARBA" id="ARBA00023136"/>
    </source>
</evidence>
<evidence type="ECO:0000256" key="23">
    <source>
        <dbReference type="SAM" id="Phobius"/>
    </source>
</evidence>
<feature type="transmembrane region" description="Helical" evidence="23">
    <location>
        <begin position="68"/>
        <end position="86"/>
    </location>
</feature>
<keyword evidence="11 23" id="KW-1133">Transmembrane helix</keyword>
<proteinExistence type="inferred from homology"/>
<feature type="transmembrane region" description="Helical" evidence="23">
    <location>
        <begin position="98"/>
        <end position="118"/>
    </location>
</feature>
<comment type="catalytic activity">
    <reaction evidence="22">
        <text>7-dehydrodesmosterol + NADPH + H(+) = desmosterol + NADP(+)</text>
        <dbReference type="Rhea" id="RHEA:46740"/>
        <dbReference type="ChEBI" id="CHEBI:15378"/>
        <dbReference type="ChEBI" id="CHEBI:17737"/>
        <dbReference type="ChEBI" id="CHEBI:27910"/>
        <dbReference type="ChEBI" id="CHEBI:57783"/>
        <dbReference type="ChEBI" id="CHEBI:58349"/>
    </reaction>
    <physiologicalReaction direction="left-to-right" evidence="22">
        <dbReference type="Rhea" id="RHEA:46741"/>
    </physiologicalReaction>
</comment>
<feature type="transmembrane region" description="Helical" evidence="23">
    <location>
        <begin position="25"/>
        <end position="47"/>
    </location>
</feature>
<evidence type="ECO:0000256" key="11">
    <source>
        <dbReference type="ARBA" id="ARBA00022989"/>
    </source>
</evidence>
<evidence type="ECO:0000256" key="16">
    <source>
        <dbReference type="ARBA" id="ARBA00023166"/>
    </source>
</evidence>
<feature type="transmembrane region" description="Helical" evidence="23">
    <location>
        <begin position="254"/>
        <end position="274"/>
    </location>
</feature>
<evidence type="ECO:0000256" key="8">
    <source>
        <dbReference type="ARBA" id="ARBA00022824"/>
    </source>
</evidence>
<comment type="catalytic activity">
    <reaction evidence="21">
        <text>cholesterol + NADP(+) = 7-dehydrocholesterol + NADPH + H(+)</text>
        <dbReference type="Rhea" id="RHEA:23984"/>
        <dbReference type="ChEBI" id="CHEBI:15378"/>
        <dbReference type="ChEBI" id="CHEBI:16113"/>
        <dbReference type="ChEBI" id="CHEBI:17759"/>
        <dbReference type="ChEBI" id="CHEBI:57783"/>
        <dbReference type="ChEBI" id="CHEBI:58349"/>
        <dbReference type="EC" id="1.3.1.21"/>
    </reaction>
    <physiologicalReaction direction="right-to-left" evidence="21">
        <dbReference type="Rhea" id="RHEA:23986"/>
    </physiologicalReaction>
</comment>
<accession>A7SCZ5</accession>
<comment type="similarity">
    <text evidence="3">Belongs to the ERG4/ERG24 family.</text>
</comment>
<gene>
    <name evidence="24" type="ORF">NEMVEDRAFT_v1g229921</name>
</gene>
<evidence type="ECO:0000256" key="20">
    <source>
        <dbReference type="ARBA" id="ARBA00042688"/>
    </source>
</evidence>
<dbReference type="GO" id="GO:0047598">
    <property type="term" value="F:7-dehydrocholesterol reductase activity"/>
    <property type="evidence" value="ECO:0000318"/>
    <property type="project" value="GO_Central"/>
</dbReference>
<evidence type="ECO:0000256" key="7">
    <source>
        <dbReference type="ARBA" id="ARBA00022778"/>
    </source>
</evidence>
<dbReference type="OrthoDB" id="5326588at2759"/>
<evidence type="ECO:0000256" key="17">
    <source>
        <dbReference type="ARBA" id="ARBA00023221"/>
    </source>
</evidence>
<keyword evidence="12" id="KW-0560">Oxidoreductase</keyword>